<feature type="region of interest" description="Disordered" evidence="1">
    <location>
        <begin position="162"/>
        <end position="186"/>
    </location>
</feature>
<evidence type="ECO:0000313" key="2">
    <source>
        <dbReference type="EMBL" id="GIY20526.1"/>
    </source>
</evidence>
<reference evidence="2 3" key="1">
    <citation type="submission" date="2021-06" db="EMBL/GenBank/DDBJ databases">
        <title>Caerostris extrusa draft genome.</title>
        <authorList>
            <person name="Kono N."/>
            <person name="Arakawa K."/>
        </authorList>
    </citation>
    <scope>NUCLEOTIDE SEQUENCE [LARGE SCALE GENOMIC DNA]</scope>
</reference>
<accession>A0AAV4RIF7</accession>
<evidence type="ECO:0000313" key="3">
    <source>
        <dbReference type="Proteomes" id="UP001054945"/>
    </source>
</evidence>
<name>A0AAV4RIF7_CAEEX</name>
<protein>
    <submittedName>
        <fullName evidence="2">Uncharacterized protein</fullName>
    </submittedName>
</protein>
<evidence type="ECO:0000256" key="1">
    <source>
        <dbReference type="SAM" id="MobiDB-lite"/>
    </source>
</evidence>
<proteinExistence type="predicted"/>
<gene>
    <name evidence="2" type="ORF">CEXT_312031</name>
</gene>
<keyword evidence="3" id="KW-1185">Reference proteome</keyword>
<organism evidence="2 3">
    <name type="scientific">Caerostris extrusa</name>
    <name type="common">Bark spider</name>
    <name type="synonym">Caerostris bankana</name>
    <dbReference type="NCBI Taxonomy" id="172846"/>
    <lineage>
        <taxon>Eukaryota</taxon>
        <taxon>Metazoa</taxon>
        <taxon>Ecdysozoa</taxon>
        <taxon>Arthropoda</taxon>
        <taxon>Chelicerata</taxon>
        <taxon>Arachnida</taxon>
        <taxon>Araneae</taxon>
        <taxon>Araneomorphae</taxon>
        <taxon>Entelegynae</taxon>
        <taxon>Araneoidea</taxon>
        <taxon>Araneidae</taxon>
        <taxon>Caerostris</taxon>
    </lineage>
</organism>
<sequence length="201" mass="22415">MNEARCGPDMPNNPGLAERAILLLPDRELCPDNTGLYISMSFGVVKYCCLSSLVDLLNLAQFQKFFLGGGRRNNRLDAVQDEREGVVLLTRTDLDQGEGHRQGQGSSTPSSPSASKDQDLVIQELIEGEFFARSSQLRYERFEDSDRREGPGYQVVRSLQTLPPGRIHTKEHHEGSGELQENSPRALSVSLILQRTTELPM</sequence>
<dbReference type="EMBL" id="BPLR01007900">
    <property type="protein sequence ID" value="GIY20526.1"/>
    <property type="molecule type" value="Genomic_DNA"/>
</dbReference>
<feature type="region of interest" description="Disordered" evidence="1">
    <location>
        <begin position="91"/>
        <end position="117"/>
    </location>
</feature>
<feature type="compositionally biased region" description="Low complexity" evidence="1">
    <location>
        <begin position="106"/>
        <end position="115"/>
    </location>
</feature>
<comment type="caution">
    <text evidence="2">The sequence shown here is derived from an EMBL/GenBank/DDBJ whole genome shotgun (WGS) entry which is preliminary data.</text>
</comment>
<dbReference type="Proteomes" id="UP001054945">
    <property type="component" value="Unassembled WGS sequence"/>
</dbReference>
<feature type="compositionally biased region" description="Basic and acidic residues" evidence="1">
    <location>
        <begin position="92"/>
        <end position="101"/>
    </location>
</feature>
<dbReference type="AlphaFoldDB" id="A0AAV4RIF7"/>